<name>A0A8S5QDU5_9VIRU</name>
<organism evidence="1">
    <name type="scientific">Phage sp. ctSLR2</name>
    <dbReference type="NCBI Taxonomy" id="2825796"/>
    <lineage>
        <taxon>Viruses</taxon>
    </lineage>
</organism>
<evidence type="ECO:0000313" key="1">
    <source>
        <dbReference type="EMBL" id="DAE17431.1"/>
    </source>
</evidence>
<protein>
    <submittedName>
        <fullName evidence="1">Uncharacterized protein</fullName>
    </submittedName>
</protein>
<accession>A0A8S5QDU5</accession>
<reference evidence="1" key="1">
    <citation type="journal article" date="2021" name="Proc. Natl. Acad. Sci. U.S.A.">
        <title>A Catalog of Tens of Thousands of Viruses from Human Metagenomes Reveals Hidden Associations with Chronic Diseases.</title>
        <authorList>
            <person name="Tisza M.J."/>
            <person name="Buck C.B."/>
        </authorList>
    </citation>
    <scope>NUCLEOTIDE SEQUENCE</scope>
    <source>
        <strain evidence="1">CtSLR2</strain>
    </source>
</reference>
<sequence>MIIEGVTFIEPAVKAMKKSDFIDKHMPVIWQDRSEDDRNKMLSDTYDLIKKGKVKAKEVKE</sequence>
<proteinExistence type="predicted"/>
<dbReference type="EMBL" id="BK015640">
    <property type="protein sequence ID" value="DAE17431.1"/>
    <property type="molecule type" value="Genomic_DNA"/>
</dbReference>